<accession>A0A2H5EXE6</accession>
<keyword evidence="1" id="KW-0732">Signal</keyword>
<organism evidence="3 4">
    <name type="scientific">Paracoccus zhejiangensis</name>
    <dbReference type="NCBI Taxonomy" id="1077935"/>
    <lineage>
        <taxon>Bacteria</taxon>
        <taxon>Pseudomonadati</taxon>
        <taxon>Pseudomonadota</taxon>
        <taxon>Alphaproteobacteria</taxon>
        <taxon>Rhodobacterales</taxon>
        <taxon>Paracoccaceae</taxon>
        <taxon>Paracoccus</taxon>
    </lineage>
</organism>
<protein>
    <submittedName>
        <fullName evidence="3">CAP domain-containing protein</fullName>
    </submittedName>
</protein>
<dbReference type="EMBL" id="CP025430">
    <property type="protein sequence ID" value="AUH63979.1"/>
    <property type="molecule type" value="Genomic_DNA"/>
</dbReference>
<evidence type="ECO:0000256" key="1">
    <source>
        <dbReference type="SAM" id="SignalP"/>
    </source>
</evidence>
<keyword evidence="4" id="KW-1185">Reference proteome</keyword>
<dbReference type="PANTHER" id="PTHR31157:SF1">
    <property type="entry name" value="SCP DOMAIN-CONTAINING PROTEIN"/>
    <property type="match status" value="1"/>
</dbReference>
<dbReference type="CDD" id="cd05379">
    <property type="entry name" value="CAP_bacterial"/>
    <property type="match status" value="1"/>
</dbReference>
<dbReference type="AlphaFoldDB" id="A0A2H5EXE6"/>
<dbReference type="SUPFAM" id="SSF55797">
    <property type="entry name" value="PR-1-like"/>
    <property type="match status" value="1"/>
</dbReference>
<proteinExistence type="predicted"/>
<feature type="signal peptide" evidence="1">
    <location>
        <begin position="1"/>
        <end position="19"/>
    </location>
</feature>
<evidence type="ECO:0000313" key="4">
    <source>
        <dbReference type="Proteomes" id="UP000234530"/>
    </source>
</evidence>
<dbReference type="InterPro" id="IPR014044">
    <property type="entry name" value="CAP_dom"/>
</dbReference>
<name>A0A2H5EXE6_9RHOB</name>
<dbReference type="Gene3D" id="3.40.33.10">
    <property type="entry name" value="CAP"/>
    <property type="match status" value="1"/>
</dbReference>
<evidence type="ECO:0000259" key="2">
    <source>
        <dbReference type="Pfam" id="PF00188"/>
    </source>
</evidence>
<dbReference type="Proteomes" id="UP000234530">
    <property type="component" value="Chromosome"/>
</dbReference>
<feature type="domain" description="SCP" evidence="2">
    <location>
        <begin position="40"/>
        <end position="153"/>
    </location>
</feature>
<dbReference type="PANTHER" id="PTHR31157">
    <property type="entry name" value="SCP DOMAIN-CONTAINING PROTEIN"/>
    <property type="match status" value="1"/>
</dbReference>
<evidence type="ECO:0000313" key="3">
    <source>
        <dbReference type="EMBL" id="AUH63979.1"/>
    </source>
</evidence>
<dbReference type="Pfam" id="PF00188">
    <property type="entry name" value="CAP"/>
    <property type="match status" value="1"/>
</dbReference>
<sequence length="174" mass="18240">MRHIAISLLLAMLAAPALASEGGCSSSGLAPAVSALAQQTNATRAARGQAQLRVDAKLSQVAQRHACDLARRQVVSHRDSKGRKPMARVKSAGFRACFSAENVAQGTKSAGGTVKAWQGSAGHARNQQDPRAKSMGFGVAQGADGRLYWVGLYAARCAVQEARAAAGKVQPFRW</sequence>
<gene>
    <name evidence="3" type="ORF">CX676_07220</name>
</gene>
<dbReference type="OrthoDB" id="9811255at2"/>
<reference evidence="3 4" key="1">
    <citation type="journal article" date="2013" name="Antonie Van Leeuwenhoek">
        <title>Paracoccus zhejiangensis sp. nov., isolated from activated sludge in wastewater-treatment system.</title>
        <authorList>
            <person name="Wu Z.G."/>
            <person name="Zhang D.F."/>
            <person name="Liu Y.L."/>
            <person name="Wang F."/>
            <person name="Jiang X."/>
            <person name="Li C."/>
            <person name="Li S.P."/>
            <person name="Hong Q."/>
            <person name="Li W.J."/>
        </authorList>
    </citation>
    <scope>NUCLEOTIDE SEQUENCE [LARGE SCALE GENOMIC DNA]</scope>
    <source>
        <strain evidence="3 4">J6</strain>
    </source>
</reference>
<feature type="chain" id="PRO_5014141184" evidence="1">
    <location>
        <begin position="20"/>
        <end position="174"/>
    </location>
</feature>
<dbReference type="RefSeq" id="WP_101752020.1">
    <property type="nucleotide sequence ID" value="NZ_CP025430.1"/>
</dbReference>
<dbReference type="InterPro" id="IPR035940">
    <property type="entry name" value="CAP_sf"/>
</dbReference>
<dbReference type="KEGG" id="pzh:CX676_07220"/>